<feature type="compositionally biased region" description="Basic and acidic residues" evidence="1">
    <location>
        <begin position="9"/>
        <end position="56"/>
    </location>
</feature>
<keyword evidence="2" id="KW-0812">Transmembrane</keyword>
<keyword evidence="2" id="KW-0472">Membrane</keyword>
<evidence type="ECO:0000256" key="2">
    <source>
        <dbReference type="SAM" id="Phobius"/>
    </source>
</evidence>
<protein>
    <submittedName>
        <fullName evidence="3">Uncharacterized protein</fullName>
    </submittedName>
</protein>
<evidence type="ECO:0000313" key="3">
    <source>
        <dbReference type="EMBL" id="OGL54573.1"/>
    </source>
</evidence>
<feature type="region of interest" description="Disordered" evidence="1">
    <location>
        <begin position="1"/>
        <end position="56"/>
    </location>
</feature>
<evidence type="ECO:0000256" key="1">
    <source>
        <dbReference type="SAM" id="MobiDB-lite"/>
    </source>
</evidence>
<dbReference type="EMBL" id="MGDI01000011">
    <property type="protein sequence ID" value="OGL54573.1"/>
    <property type="molecule type" value="Genomic_DNA"/>
</dbReference>
<reference evidence="3 4" key="1">
    <citation type="journal article" date="2016" name="Nat. Commun.">
        <title>Thousands of microbial genomes shed light on interconnected biogeochemical processes in an aquifer system.</title>
        <authorList>
            <person name="Anantharaman K."/>
            <person name="Brown C.T."/>
            <person name="Hug L.A."/>
            <person name="Sharon I."/>
            <person name="Castelle C.J."/>
            <person name="Probst A.J."/>
            <person name="Thomas B.C."/>
            <person name="Singh A."/>
            <person name="Wilkins M.J."/>
            <person name="Karaoz U."/>
            <person name="Brodie E.L."/>
            <person name="Williams K.H."/>
            <person name="Hubbard S.S."/>
            <person name="Banfield J.F."/>
        </authorList>
    </citation>
    <scope>NUCLEOTIDE SEQUENCE [LARGE SCALE GENOMIC DNA]</scope>
</reference>
<proteinExistence type="predicted"/>
<name>A0A1F7SLC6_9BACT</name>
<dbReference type="AlphaFoldDB" id="A0A1F7SLC6"/>
<comment type="caution">
    <text evidence="3">The sequence shown here is derived from an EMBL/GenBank/DDBJ whole genome shotgun (WGS) entry which is preliminary data.</text>
</comment>
<feature type="region of interest" description="Disordered" evidence="1">
    <location>
        <begin position="97"/>
        <end position="122"/>
    </location>
</feature>
<dbReference type="STRING" id="1817883.A3G31_10495"/>
<evidence type="ECO:0000313" key="4">
    <source>
        <dbReference type="Proteomes" id="UP000178082"/>
    </source>
</evidence>
<feature type="transmembrane region" description="Helical" evidence="2">
    <location>
        <begin position="137"/>
        <end position="159"/>
    </location>
</feature>
<accession>A0A1F7SLC6</accession>
<organism evidence="3 4">
    <name type="scientific">Candidatus Schekmanbacteria bacterium RIFCSPLOWO2_12_FULL_38_15</name>
    <dbReference type="NCBI Taxonomy" id="1817883"/>
    <lineage>
        <taxon>Bacteria</taxon>
        <taxon>Candidatus Schekmaniibacteriota</taxon>
    </lineage>
</organism>
<dbReference type="Proteomes" id="UP000178082">
    <property type="component" value="Unassembled WGS sequence"/>
</dbReference>
<sequence>MAISEEEEKTIREKTRKELEEKEREKLESFQRAKLSEEEEEKELKETENTRSDNIRRLEIAEEEKKKFFKEKGHIPLIDGSGNTIWFSPEEYETKKHRVKHRSARKRTEEYTHEEDTDVKEEQAVPAETSDLSFKKYLFITVIALFLVSFILIVVIPLFTSLGK</sequence>
<gene>
    <name evidence="3" type="ORF">A3G31_10495</name>
</gene>
<keyword evidence="2" id="KW-1133">Transmembrane helix</keyword>